<evidence type="ECO:0000256" key="1">
    <source>
        <dbReference type="SAM" id="MobiDB-lite"/>
    </source>
</evidence>
<feature type="transmembrane region" description="Helical" evidence="2">
    <location>
        <begin position="76"/>
        <end position="97"/>
    </location>
</feature>
<sequence>MQKPKYKVILVIVVGAALALLAATQQWFTLTVASGAGGSTELAVSGAVAAPALSALAFAALALAAALAIAGPLIRIVLGVLGMLLGGSVILSTTLALGDPVAAGASVVTGATGVSGSDSVHELVSSVGGSAWPVLALVAGIVIALGAIGVLVTTRRWPASARKYQAVRLESTEVSAKDRAVDEWDELSRGDDPTAEPDAGPANR</sequence>
<comment type="caution">
    <text evidence="3">The sequence shown here is derived from an EMBL/GenBank/DDBJ whole genome shotgun (WGS) entry which is preliminary data.</text>
</comment>
<feature type="region of interest" description="Disordered" evidence="1">
    <location>
        <begin position="172"/>
        <end position="204"/>
    </location>
</feature>
<dbReference type="EMBL" id="SPQZ01000002">
    <property type="protein sequence ID" value="TFV98979.1"/>
    <property type="molecule type" value="Genomic_DNA"/>
</dbReference>
<keyword evidence="2" id="KW-0812">Transmembrane</keyword>
<feature type="compositionally biased region" description="Basic and acidic residues" evidence="1">
    <location>
        <begin position="175"/>
        <end position="192"/>
    </location>
</feature>
<organism evidence="3 4">
    <name type="scientific">Orlajensenia leifsoniae</name>
    <dbReference type="NCBI Taxonomy" id="2561933"/>
    <lineage>
        <taxon>Bacteria</taxon>
        <taxon>Bacillati</taxon>
        <taxon>Actinomycetota</taxon>
        <taxon>Actinomycetes</taxon>
        <taxon>Micrococcales</taxon>
        <taxon>Microbacteriaceae</taxon>
        <taxon>Orlajensenia</taxon>
    </lineage>
</organism>
<evidence type="ECO:0000313" key="4">
    <source>
        <dbReference type="Proteomes" id="UP000298127"/>
    </source>
</evidence>
<reference evidence="3 4" key="1">
    <citation type="journal article" date="2018" name="J. Microbiol.">
        <title>Leifsonia flava sp. nov., a novel actinobacterium isolated from the rhizosphere of Aquilegia viridiflora.</title>
        <authorList>
            <person name="Cai Y."/>
            <person name="Tao W.Z."/>
            <person name="Ma Y.J."/>
            <person name="Cheng J."/>
            <person name="Zhang M.Y."/>
            <person name="Zhang Y.X."/>
        </authorList>
    </citation>
    <scope>NUCLEOTIDE SEQUENCE [LARGE SCALE GENOMIC DNA]</scope>
    <source>
        <strain evidence="3 4">SYP-B2174</strain>
    </source>
</reference>
<dbReference type="Pfam" id="PF09534">
    <property type="entry name" value="Trp_oprn_chp"/>
    <property type="match status" value="1"/>
</dbReference>
<keyword evidence="2" id="KW-0472">Membrane</keyword>
<dbReference type="InterPro" id="IPR019051">
    <property type="entry name" value="Trp_biosyn_TM_oprn/chp"/>
</dbReference>
<name>A0A4Y9R335_9MICO</name>
<evidence type="ECO:0000313" key="3">
    <source>
        <dbReference type="EMBL" id="TFV98979.1"/>
    </source>
</evidence>
<keyword evidence="4" id="KW-1185">Reference proteome</keyword>
<proteinExistence type="predicted"/>
<evidence type="ECO:0000256" key="2">
    <source>
        <dbReference type="SAM" id="Phobius"/>
    </source>
</evidence>
<accession>A0A4Y9R335</accession>
<feature type="transmembrane region" description="Helical" evidence="2">
    <location>
        <begin position="131"/>
        <end position="153"/>
    </location>
</feature>
<feature type="transmembrane region" description="Helical" evidence="2">
    <location>
        <begin position="46"/>
        <end position="69"/>
    </location>
</feature>
<gene>
    <name evidence="3" type="ORF">E4M00_05645</name>
</gene>
<protein>
    <submittedName>
        <fullName evidence="3">Peptidase</fullName>
    </submittedName>
</protein>
<dbReference type="RefSeq" id="WP_135119484.1">
    <property type="nucleotide sequence ID" value="NZ_SPQZ01000002.1"/>
</dbReference>
<dbReference type="Proteomes" id="UP000298127">
    <property type="component" value="Unassembled WGS sequence"/>
</dbReference>
<keyword evidence="2" id="KW-1133">Transmembrane helix</keyword>
<dbReference type="AlphaFoldDB" id="A0A4Y9R335"/>